<accession>A0ABX1JHQ0</accession>
<proteinExistence type="predicted"/>
<name>A0ABX1JHQ0_9PSEU</name>
<protein>
    <submittedName>
        <fullName evidence="1">Uncharacterized protein</fullName>
    </submittedName>
</protein>
<reference evidence="1 2" key="1">
    <citation type="submission" date="2020-04" db="EMBL/GenBank/DDBJ databases">
        <title>Novel species.</title>
        <authorList>
            <person name="Teo W.F.A."/>
            <person name="Lipun K."/>
            <person name="Srisuk N."/>
            <person name="Duangmal K."/>
        </authorList>
    </citation>
    <scope>NUCLEOTIDE SEQUENCE [LARGE SCALE GENOMIC DNA]</scope>
    <source>
        <strain evidence="1 2">K13G38</strain>
    </source>
</reference>
<keyword evidence="2" id="KW-1185">Reference proteome</keyword>
<comment type="caution">
    <text evidence="1">The sequence shown here is derived from an EMBL/GenBank/DDBJ whole genome shotgun (WGS) entry which is preliminary data.</text>
</comment>
<sequence>MSAEPVTRKQPEVERVRPCATPVTIKEISEMLMNEELARARIQELSADLREQRARGNARAARRWARMARWATRRARRYSS</sequence>
<evidence type="ECO:0000313" key="2">
    <source>
        <dbReference type="Proteomes" id="UP000715441"/>
    </source>
</evidence>
<organism evidence="1 2">
    <name type="scientific">Amycolatopsis acididurans</name>
    <dbReference type="NCBI Taxonomy" id="2724524"/>
    <lineage>
        <taxon>Bacteria</taxon>
        <taxon>Bacillati</taxon>
        <taxon>Actinomycetota</taxon>
        <taxon>Actinomycetes</taxon>
        <taxon>Pseudonocardiales</taxon>
        <taxon>Pseudonocardiaceae</taxon>
        <taxon>Amycolatopsis</taxon>
    </lineage>
</organism>
<evidence type="ECO:0000313" key="1">
    <source>
        <dbReference type="EMBL" id="NKQ59325.1"/>
    </source>
</evidence>
<dbReference type="EMBL" id="JAAXLS010000091">
    <property type="protein sequence ID" value="NKQ59325.1"/>
    <property type="molecule type" value="Genomic_DNA"/>
</dbReference>
<dbReference type="Proteomes" id="UP000715441">
    <property type="component" value="Unassembled WGS sequence"/>
</dbReference>
<gene>
    <name evidence="1" type="ORF">HFP15_41465</name>
</gene>